<dbReference type="Gene3D" id="3.40.50.1820">
    <property type="entry name" value="alpha/beta hydrolase"/>
    <property type="match status" value="1"/>
</dbReference>
<keyword evidence="5" id="KW-1185">Reference proteome</keyword>
<evidence type="ECO:0000313" key="4">
    <source>
        <dbReference type="EMBL" id="KAH7318795.1"/>
    </source>
</evidence>
<dbReference type="InterPro" id="IPR029058">
    <property type="entry name" value="AB_hydrolase_fold"/>
</dbReference>
<dbReference type="PANTHER" id="PTHR46118:SF4">
    <property type="entry name" value="PROTEIN ABHD11"/>
    <property type="match status" value="1"/>
</dbReference>
<dbReference type="PANTHER" id="PTHR46118">
    <property type="entry name" value="PROTEIN ABHD11"/>
    <property type="match status" value="1"/>
</dbReference>
<evidence type="ECO:0000313" key="5">
    <source>
        <dbReference type="Proteomes" id="UP000813444"/>
    </source>
</evidence>
<dbReference type="GO" id="GO:0005739">
    <property type="term" value="C:mitochondrion"/>
    <property type="evidence" value="ECO:0007669"/>
    <property type="project" value="TreeGrafter"/>
</dbReference>
<dbReference type="InterPro" id="IPR000073">
    <property type="entry name" value="AB_hydrolase_1"/>
</dbReference>
<accession>A0A8K0SPS2</accession>
<dbReference type="OrthoDB" id="8119704at2759"/>
<name>A0A8K0SPS2_9HYPO</name>
<dbReference type="AlphaFoldDB" id="A0A8K0SPS2"/>
<evidence type="ECO:0000259" key="3">
    <source>
        <dbReference type="Pfam" id="PF00561"/>
    </source>
</evidence>
<organism evidence="4 5">
    <name type="scientific">Stachybotrys elegans</name>
    <dbReference type="NCBI Taxonomy" id="80388"/>
    <lineage>
        <taxon>Eukaryota</taxon>
        <taxon>Fungi</taxon>
        <taxon>Dikarya</taxon>
        <taxon>Ascomycota</taxon>
        <taxon>Pezizomycotina</taxon>
        <taxon>Sordariomycetes</taxon>
        <taxon>Hypocreomycetidae</taxon>
        <taxon>Hypocreales</taxon>
        <taxon>Stachybotryaceae</taxon>
        <taxon>Stachybotrys</taxon>
    </lineage>
</organism>
<gene>
    <name evidence="4" type="ORF">B0I35DRAFT_433038</name>
</gene>
<dbReference type="EMBL" id="JAGPNK010000007">
    <property type="protein sequence ID" value="KAH7318795.1"/>
    <property type="molecule type" value="Genomic_DNA"/>
</dbReference>
<dbReference type="SUPFAM" id="SSF53474">
    <property type="entry name" value="alpha/beta-Hydrolases"/>
    <property type="match status" value="1"/>
</dbReference>
<sequence length="301" mass="33686">MQSLHVSSKLYRSSIRLACLGLSRPYSQSCRSLAFDLHEPARPTTDQRTAPIIFLHGLFGSKKNNRSISKALARDLGRYVYALDLRNHGDSPHDDRHDYSAMALDVQDFIHQHGLSESTLIGHSMGAKTAMTLALQSPELVANLVAVDNAPVDAILSRDFPRYVRGMKSIQEANVTRQSDADKILEKVESSLPIRQFLLSNLHRPAGENVQKFRIPLDILGRSLDHMGDFPFKDPSAVRYEKPALFVRGTQSKYVPDDVLPIIGQFFPRFNVVDIDAGHWVISEQPEAFKQAVVEFLAAPE</sequence>
<dbReference type="FunFam" id="3.40.50.1820:FF:000039">
    <property type="entry name" value="Esterase ybfF"/>
    <property type="match status" value="1"/>
</dbReference>
<protein>
    <submittedName>
        <fullName evidence="4">Alpha/Beta hydrolase protein</fullName>
    </submittedName>
</protein>
<feature type="domain" description="AB hydrolase-1" evidence="3">
    <location>
        <begin position="238"/>
        <end position="284"/>
    </location>
</feature>
<evidence type="ECO:0000256" key="1">
    <source>
        <dbReference type="ARBA" id="ARBA00008645"/>
    </source>
</evidence>
<dbReference type="Pfam" id="PF00561">
    <property type="entry name" value="Abhydrolase_1"/>
    <property type="match status" value="2"/>
</dbReference>
<comment type="similarity">
    <text evidence="1">Belongs to the AB hydrolase superfamily.</text>
</comment>
<dbReference type="Proteomes" id="UP000813444">
    <property type="component" value="Unassembled WGS sequence"/>
</dbReference>
<dbReference type="GO" id="GO:0052689">
    <property type="term" value="F:carboxylic ester hydrolase activity"/>
    <property type="evidence" value="ECO:0007669"/>
    <property type="project" value="TreeGrafter"/>
</dbReference>
<evidence type="ECO:0000256" key="2">
    <source>
        <dbReference type="ARBA" id="ARBA00022801"/>
    </source>
</evidence>
<reference evidence="4" key="1">
    <citation type="journal article" date="2021" name="Nat. Commun.">
        <title>Genetic determinants of endophytism in the Arabidopsis root mycobiome.</title>
        <authorList>
            <person name="Mesny F."/>
            <person name="Miyauchi S."/>
            <person name="Thiergart T."/>
            <person name="Pickel B."/>
            <person name="Atanasova L."/>
            <person name="Karlsson M."/>
            <person name="Huettel B."/>
            <person name="Barry K.W."/>
            <person name="Haridas S."/>
            <person name="Chen C."/>
            <person name="Bauer D."/>
            <person name="Andreopoulos W."/>
            <person name="Pangilinan J."/>
            <person name="LaButti K."/>
            <person name="Riley R."/>
            <person name="Lipzen A."/>
            <person name="Clum A."/>
            <person name="Drula E."/>
            <person name="Henrissat B."/>
            <person name="Kohler A."/>
            <person name="Grigoriev I.V."/>
            <person name="Martin F.M."/>
            <person name="Hacquard S."/>
        </authorList>
    </citation>
    <scope>NUCLEOTIDE SEQUENCE</scope>
    <source>
        <strain evidence="4">MPI-CAGE-CH-0235</strain>
    </source>
</reference>
<dbReference type="PRINTS" id="PR00111">
    <property type="entry name" value="ABHYDROLASE"/>
</dbReference>
<feature type="domain" description="AB hydrolase-1" evidence="3">
    <location>
        <begin position="51"/>
        <end position="149"/>
    </location>
</feature>
<keyword evidence="2 4" id="KW-0378">Hydrolase</keyword>
<proteinExistence type="inferred from homology"/>
<comment type="caution">
    <text evidence="4">The sequence shown here is derived from an EMBL/GenBank/DDBJ whole genome shotgun (WGS) entry which is preliminary data.</text>
</comment>